<proteinExistence type="predicted"/>
<evidence type="ECO:0000256" key="1">
    <source>
        <dbReference type="SAM" id="Coils"/>
    </source>
</evidence>
<evidence type="ECO:0000313" key="3">
    <source>
        <dbReference type="Proteomes" id="UP001158730"/>
    </source>
</evidence>
<sequence length="335" mass="37462">MARTPRTSTADQDAVVVTDLDTPGLPAAAEAANLLAAVHADYSDERDLLNQLLGQAQMAEAFAKFSLTVSTSKLAYVKENKLYRALAGKQTANGSQFSGTWDEFCSLLGHSRQKVDLDIQNLQAFGEEALDSMSRMGIGYRELRQYRRLPEDQKAALIEVAKSGDKESFVELAEEIFAKHAAEKAELQKKLVDTQDDYDALSKVEADTSKKLRAARLDMEKLQLRTAPWSEKVAPFQEEIAKRQVIIDESMGRHLQAVEALDAWWLGEVANQPDYDPEAQSEMPLEVRTVLVELHDAINRSAHLIAAARHELYTRFGHELTQAQQHLLQLDEEQA</sequence>
<reference evidence="2" key="1">
    <citation type="submission" date="2022-09" db="EMBL/GenBank/DDBJ databases">
        <title>Intensive care unit water sources are persistently colonized with multi-drug resistant bacteria and are the site of extensive horizontal gene transfer of antibiotic resistance genes.</title>
        <authorList>
            <person name="Diorio-Toth L."/>
        </authorList>
    </citation>
    <scope>NUCLEOTIDE SEQUENCE</scope>
    <source>
        <strain evidence="2">GD03990</strain>
    </source>
</reference>
<comment type="caution">
    <text evidence="2">The sequence shown here is derived from an EMBL/GenBank/DDBJ whole genome shotgun (WGS) entry which is preliminary data.</text>
</comment>
<feature type="coiled-coil region" evidence="1">
    <location>
        <begin position="170"/>
        <end position="204"/>
    </location>
</feature>
<organism evidence="2 3">
    <name type="scientific">Aquipseudomonas alcaligenes</name>
    <name type="common">Pseudomonas alcaligenes</name>
    <dbReference type="NCBI Taxonomy" id="43263"/>
    <lineage>
        <taxon>Bacteria</taxon>
        <taxon>Pseudomonadati</taxon>
        <taxon>Pseudomonadota</taxon>
        <taxon>Gammaproteobacteria</taxon>
        <taxon>Pseudomonadales</taxon>
        <taxon>Pseudomonadaceae</taxon>
        <taxon>Aquipseudomonas</taxon>
    </lineage>
</organism>
<dbReference type="AlphaFoldDB" id="A0AA42N1Z7"/>
<name>A0AA42N1Z7_AQUAC</name>
<protein>
    <submittedName>
        <fullName evidence="2">Uncharacterized protein</fullName>
    </submittedName>
</protein>
<evidence type="ECO:0000313" key="2">
    <source>
        <dbReference type="EMBL" id="MDH1055625.1"/>
    </source>
</evidence>
<dbReference type="RefSeq" id="WP_280054202.1">
    <property type="nucleotide sequence ID" value="NZ_JAOBYN010000010.1"/>
</dbReference>
<keyword evidence="1" id="KW-0175">Coiled coil</keyword>
<accession>A0AA42N1Z7</accession>
<gene>
    <name evidence="2" type="ORF">N5C05_12735</name>
</gene>
<dbReference type="EMBL" id="JAOBYN010000010">
    <property type="protein sequence ID" value="MDH1055625.1"/>
    <property type="molecule type" value="Genomic_DNA"/>
</dbReference>
<dbReference type="Proteomes" id="UP001158730">
    <property type="component" value="Unassembled WGS sequence"/>
</dbReference>